<gene>
    <name evidence="1" type="ORF">Aru02nite_14150</name>
</gene>
<reference evidence="1" key="1">
    <citation type="submission" date="2021-01" db="EMBL/GenBank/DDBJ databases">
        <title>Whole genome shotgun sequence of Actinocatenispora rupis NBRC 107355.</title>
        <authorList>
            <person name="Komaki H."/>
            <person name="Tamura T."/>
        </authorList>
    </citation>
    <scope>NUCLEOTIDE SEQUENCE</scope>
    <source>
        <strain evidence="1">NBRC 107355</strain>
    </source>
</reference>
<dbReference type="Proteomes" id="UP000612808">
    <property type="component" value="Unassembled WGS sequence"/>
</dbReference>
<evidence type="ECO:0000313" key="1">
    <source>
        <dbReference type="EMBL" id="GID10526.1"/>
    </source>
</evidence>
<evidence type="ECO:0000313" key="2">
    <source>
        <dbReference type="Proteomes" id="UP000612808"/>
    </source>
</evidence>
<dbReference type="AlphaFoldDB" id="A0A8J3IV62"/>
<proteinExistence type="predicted"/>
<organism evidence="1 2">
    <name type="scientific">Actinocatenispora rupis</name>
    <dbReference type="NCBI Taxonomy" id="519421"/>
    <lineage>
        <taxon>Bacteria</taxon>
        <taxon>Bacillati</taxon>
        <taxon>Actinomycetota</taxon>
        <taxon>Actinomycetes</taxon>
        <taxon>Micromonosporales</taxon>
        <taxon>Micromonosporaceae</taxon>
        <taxon>Actinocatenispora</taxon>
    </lineage>
</organism>
<protein>
    <submittedName>
        <fullName evidence="1">Uncharacterized protein</fullName>
    </submittedName>
</protein>
<keyword evidence="2" id="KW-1185">Reference proteome</keyword>
<sequence>MWWIVCRITGIGCGPLAVHDAVSREIEALAEQGVFSFRATVTFTWRSRGLTEQKLDEAIARYRRDACIYVSQRLSACAHRYPATQPVSLEHQINAELARQPKLYTWWGVPVSCHPELMIRMDPRVSAEISGPILGSLRQEYEHDQQMRWADIVDERSRHWSVLLEKLSEQPLIAEAAQLTNDGKLAGVLTESAKLRRTELVEVQRLLSQLLDNTAKWGYGGFEWVVNAERAVRHQLHELDIALEDGDADGPDGESQQAS</sequence>
<accession>A0A8J3IV62</accession>
<comment type="caution">
    <text evidence="1">The sequence shown here is derived from an EMBL/GenBank/DDBJ whole genome shotgun (WGS) entry which is preliminary data.</text>
</comment>
<dbReference type="EMBL" id="BOMB01000008">
    <property type="protein sequence ID" value="GID10526.1"/>
    <property type="molecule type" value="Genomic_DNA"/>
</dbReference>
<name>A0A8J3IV62_9ACTN</name>